<sequence length="120" mass="13829">MRTLCVPVQRYALLHPRSSLTENLLIATSFFEPPTAIKMCRYQDWEDDLPDSEVHDEYPGRDAVTAFIRQIEQQMNEISGFLDNMKGDSSKKPNKFWSGFLSGICFTILLNFVIKYVTSN</sequence>
<evidence type="ECO:0000313" key="2">
    <source>
        <dbReference type="Proteomes" id="UP000694861"/>
    </source>
</evidence>
<protein>
    <submittedName>
        <fullName evidence="3">Uncharacterized protein LOC103329651</fullName>
    </submittedName>
</protein>
<dbReference type="GeneID" id="103329651"/>
<dbReference type="RefSeq" id="XP_008230371.1">
    <property type="nucleotide sequence ID" value="XM_008232149.2"/>
</dbReference>
<dbReference type="Proteomes" id="UP000694861">
    <property type="component" value="Linkage group LG4"/>
</dbReference>
<proteinExistence type="predicted"/>
<reference evidence="3" key="2">
    <citation type="submission" date="2025-08" db="UniProtKB">
        <authorList>
            <consortium name="RefSeq"/>
        </authorList>
    </citation>
    <scope>IDENTIFICATION</scope>
</reference>
<name>A0ABM0NVB1_PRUMU</name>
<keyword evidence="2" id="KW-1185">Reference proteome</keyword>
<reference evidence="2" key="1">
    <citation type="journal article" date="2012" name="Nat. Commun.">
        <title>The genome of Prunus mume.</title>
        <authorList>
            <person name="Zhang Q."/>
            <person name="Chen W."/>
            <person name="Sun L."/>
            <person name="Zhao F."/>
            <person name="Huang B."/>
            <person name="Yang W."/>
            <person name="Tao Y."/>
            <person name="Wang J."/>
            <person name="Yuan Z."/>
            <person name="Fan G."/>
            <person name="Xing Z."/>
            <person name="Han C."/>
            <person name="Pan H."/>
            <person name="Zhong X."/>
            <person name="Shi W."/>
            <person name="Liang X."/>
            <person name="Du D."/>
            <person name="Sun F."/>
            <person name="Xu Z."/>
            <person name="Hao R."/>
            <person name="Lv T."/>
            <person name="Lv Y."/>
            <person name="Zheng Z."/>
            <person name="Sun M."/>
            <person name="Luo L."/>
            <person name="Cai M."/>
            <person name="Gao Y."/>
            <person name="Wang J."/>
            <person name="Yin Y."/>
            <person name="Xu X."/>
            <person name="Cheng T."/>
            <person name="Wang J."/>
        </authorList>
    </citation>
    <scope>NUCLEOTIDE SEQUENCE [LARGE SCALE GENOMIC DNA]</scope>
</reference>
<keyword evidence="1" id="KW-1133">Transmembrane helix</keyword>
<evidence type="ECO:0000256" key="1">
    <source>
        <dbReference type="SAM" id="Phobius"/>
    </source>
</evidence>
<keyword evidence="1" id="KW-0812">Transmembrane</keyword>
<keyword evidence="1" id="KW-0472">Membrane</keyword>
<organism evidence="2 3">
    <name type="scientific">Prunus mume</name>
    <name type="common">Japanese apricot</name>
    <name type="synonym">Armeniaca mume</name>
    <dbReference type="NCBI Taxonomy" id="102107"/>
    <lineage>
        <taxon>Eukaryota</taxon>
        <taxon>Viridiplantae</taxon>
        <taxon>Streptophyta</taxon>
        <taxon>Embryophyta</taxon>
        <taxon>Tracheophyta</taxon>
        <taxon>Spermatophyta</taxon>
        <taxon>Magnoliopsida</taxon>
        <taxon>eudicotyledons</taxon>
        <taxon>Gunneridae</taxon>
        <taxon>Pentapetalae</taxon>
        <taxon>rosids</taxon>
        <taxon>fabids</taxon>
        <taxon>Rosales</taxon>
        <taxon>Rosaceae</taxon>
        <taxon>Amygdaloideae</taxon>
        <taxon>Amygdaleae</taxon>
        <taxon>Prunus</taxon>
    </lineage>
</organism>
<gene>
    <name evidence="3" type="primary">LOC103329651</name>
</gene>
<evidence type="ECO:0000313" key="3">
    <source>
        <dbReference type="RefSeq" id="XP_008230371.1"/>
    </source>
</evidence>
<feature type="transmembrane region" description="Helical" evidence="1">
    <location>
        <begin position="96"/>
        <end position="114"/>
    </location>
</feature>
<accession>A0ABM0NVB1</accession>